<comment type="caution">
    <text evidence="1">The sequence shown here is derived from an EMBL/GenBank/DDBJ whole genome shotgun (WGS) entry which is preliminary data.</text>
</comment>
<accession>A0AAV4PCS5</accession>
<name>A0AAV4PCS5_CAEEX</name>
<dbReference type="AlphaFoldDB" id="A0AAV4PCS5"/>
<reference evidence="1 2" key="1">
    <citation type="submission" date="2021-06" db="EMBL/GenBank/DDBJ databases">
        <title>Caerostris extrusa draft genome.</title>
        <authorList>
            <person name="Kono N."/>
            <person name="Arakawa K."/>
        </authorList>
    </citation>
    <scope>NUCLEOTIDE SEQUENCE [LARGE SCALE GENOMIC DNA]</scope>
</reference>
<dbReference type="Proteomes" id="UP001054945">
    <property type="component" value="Unassembled WGS sequence"/>
</dbReference>
<protein>
    <recommendedName>
        <fullName evidence="3">Secreted protein</fullName>
    </recommendedName>
</protein>
<evidence type="ECO:0008006" key="3">
    <source>
        <dbReference type="Google" id="ProtNLM"/>
    </source>
</evidence>
<proteinExistence type="predicted"/>
<evidence type="ECO:0000313" key="1">
    <source>
        <dbReference type="EMBL" id="GIX94253.1"/>
    </source>
</evidence>
<gene>
    <name evidence="1" type="ORF">CEXT_314101</name>
</gene>
<sequence>MASVCEGDLDRMSLLILLLLSEFLDLLGRLPLRLSFSKEMSENPLMARCLFPVRLRAESQLWHSEVLCREVKAR</sequence>
<evidence type="ECO:0000313" key="2">
    <source>
        <dbReference type="Proteomes" id="UP001054945"/>
    </source>
</evidence>
<dbReference type="EMBL" id="BPLR01004351">
    <property type="protein sequence ID" value="GIX94253.1"/>
    <property type="molecule type" value="Genomic_DNA"/>
</dbReference>
<keyword evidence="2" id="KW-1185">Reference proteome</keyword>
<organism evidence="1 2">
    <name type="scientific">Caerostris extrusa</name>
    <name type="common">Bark spider</name>
    <name type="synonym">Caerostris bankana</name>
    <dbReference type="NCBI Taxonomy" id="172846"/>
    <lineage>
        <taxon>Eukaryota</taxon>
        <taxon>Metazoa</taxon>
        <taxon>Ecdysozoa</taxon>
        <taxon>Arthropoda</taxon>
        <taxon>Chelicerata</taxon>
        <taxon>Arachnida</taxon>
        <taxon>Araneae</taxon>
        <taxon>Araneomorphae</taxon>
        <taxon>Entelegynae</taxon>
        <taxon>Araneoidea</taxon>
        <taxon>Araneidae</taxon>
        <taxon>Caerostris</taxon>
    </lineage>
</organism>